<reference evidence="2 3" key="1">
    <citation type="journal article" date="2016" name="Nat. Commun.">
        <title>Thousands of microbial genomes shed light on interconnected biogeochemical processes in an aquifer system.</title>
        <authorList>
            <person name="Anantharaman K."/>
            <person name="Brown C.T."/>
            <person name="Hug L.A."/>
            <person name="Sharon I."/>
            <person name="Castelle C.J."/>
            <person name="Probst A.J."/>
            <person name="Thomas B.C."/>
            <person name="Singh A."/>
            <person name="Wilkins M.J."/>
            <person name="Karaoz U."/>
            <person name="Brodie E.L."/>
            <person name="Williams K.H."/>
            <person name="Hubbard S.S."/>
            <person name="Banfield J.F."/>
        </authorList>
    </citation>
    <scope>NUCLEOTIDE SEQUENCE [LARGE SCALE GENOMIC DNA]</scope>
</reference>
<dbReference type="EMBL" id="MEZV01000027">
    <property type="protein sequence ID" value="OGD66718.1"/>
    <property type="molecule type" value="Genomic_DNA"/>
</dbReference>
<protein>
    <submittedName>
        <fullName evidence="2">Uncharacterized protein</fullName>
    </submittedName>
</protein>
<name>A0A1F5EH43_9BACT</name>
<feature type="transmembrane region" description="Helical" evidence="1">
    <location>
        <begin position="103"/>
        <end position="122"/>
    </location>
</feature>
<evidence type="ECO:0000313" key="2">
    <source>
        <dbReference type="EMBL" id="OGD66718.1"/>
    </source>
</evidence>
<evidence type="ECO:0000256" key="1">
    <source>
        <dbReference type="SAM" id="Phobius"/>
    </source>
</evidence>
<keyword evidence="1" id="KW-0812">Transmembrane</keyword>
<feature type="transmembrane region" description="Helical" evidence="1">
    <location>
        <begin position="6"/>
        <end position="25"/>
    </location>
</feature>
<gene>
    <name evidence="2" type="ORF">A3F08_02145</name>
</gene>
<sequence>MNPEKILLVIAALIVIYIVVNYIIYYVQKFILNKGAYFIWFIPGITAGLAITLFLLYFLAEYAKLGCGLHRYFAYYGFWLLGFVVPSYIFTKKLISNPPKKHLPFSVWTLTSILILFALFFLSKYII</sequence>
<keyword evidence="1" id="KW-1133">Transmembrane helix</keyword>
<dbReference type="AlphaFoldDB" id="A0A1F5EH43"/>
<feature type="transmembrane region" description="Helical" evidence="1">
    <location>
        <begin position="72"/>
        <end position="91"/>
    </location>
</feature>
<feature type="transmembrane region" description="Helical" evidence="1">
    <location>
        <begin position="37"/>
        <end position="60"/>
    </location>
</feature>
<keyword evidence="1" id="KW-0472">Membrane</keyword>
<accession>A0A1F5EH43</accession>
<organism evidence="2 3">
    <name type="scientific">Candidatus Berkelbacteria bacterium RIFCSPHIGHO2_12_FULL_36_9</name>
    <dbReference type="NCBI Taxonomy" id="1797469"/>
    <lineage>
        <taxon>Bacteria</taxon>
        <taxon>Candidatus Berkelbacteria</taxon>
    </lineage>
</organism>
<evidence type="ECO:0000313" key="3">
    <source>
        <dbReference type="Proteomes" id="UP000176451"/>
    </source>
</evidence>
<dbReference type="Proteomes" id="UP000176451">
    <property type="component" value="Unassembled WGS sequence"/>
</dbReference>
<comment type="caution">
    <text evidence="2">The sequence shown here is derived from an EMBL/GenBank/DDBJ whole genome shotgun (WGS) entry which is preliminary data.</text>
</comment>
<proteinExistence type="predicted"/>